<dbReference type="PANTHER" id="PTHR30288">
    <property type="entry name" value="FLAGELLAR CAP/ASSEMBLY PROTEIN FLID"/>
    <property type="match status" value="1"/>
</dbReference>
<accession>A0A366IHY3</accession>
<dbReference type="GO" id="GO:0009421">
    <property type="term" value="C:bacterial-type flagellum filament cap"/>
    <property type="evidence" value="ECO:0007669"/>
    <property type="project" value="InterPro"/>
</dbReference>
<feature type="domain" description="Flagellar hook-associated protein 2 N-terminal" evidence="6">
    <location>
        <begin position="11"/>
        <end position="105"/>
    </location>
</feature>
<reference evidence="8 9" key="1">
    <citation type="submission" date="2018-06" db="EMBL/GenBank/DDBJ databases">
        <title>Genomic Encyclopedia of Type Strains, Phase IV (KMG-IV): sequencing the most valuable type-strain genomes for metagenomic binning, comparative biology and taxonomic classification.</title>
        <authorList>
            <person name="Goeker M."/>
        </authorList>
    </citation>
    <scope>NUCLEOTIDE SEQUENCE [LARGE SCALE GENOMIC DNA]</scope>
    <source>
        <strain evidence="8 9">DSM 22112</strain>
    </source>
</reference>
<evidence type="ECO:0000256" key="4">
    <source>
        <dbReference type="ARBA" id="ARBA00023143"/>
    </source>
</evidence>
<keyword evidence="5" id="KW-0964">Secreted</keyword>
<keyword evidence="4 5" id="KW-0975">Bacterial flagellum</keyword>
<dbReference type="EMBL" id="QNRX01000001">
    <property type="protein sequence ID" value="RBP70114.1"/>
    <property type="molecule type" value="Genomic_DNA"/>
</dbReference>
<dbReference type="GO" id="GO:0071973">
    <property type="term" value="P:bacterial-type flagellum-dependent cell motility"/>
    <property type="evidence" value="ECO:0007669"/>
    <property type="project" value="TreeGrafter"/>
</dbReference>
<dbReference type="OrthoDB" id="9776025at2"/>
<comment type="function">
    <text evidence="5">Required for morphogenesis and for the elongation of the flagellar filament by facilitating polymerization of the flagellin monomers at the tip of growing filament. Forms a capping structure, which prevents flagellin subunits (transported through the central channel of the flagellum) from leaking out without polymerization at the distal end.</text>
</comment>
<dbReference type="AlphaFoldDB" id="A0A366IHY3"/>
<dbReference type="InterPro" id="IPR040026">
    <property type="entry name" value="FliD"/>
</dbReference>
<dbReference type="InterPro" id="IPR010809">
    <property type="entry name" value="FliD_C"/>
</dbReference>
<keyword evidence="8" id="KW-0969">Cilium</keyword>
<evidence type="ECO:0000256" key="2">
    <source>
        <dbReference type="ARBA" id="ARBA00011255"/>
    </source>
</evidence>
<feature type="domain" description="Flagellar hook-associated protein 2 C-terminal" evidence="7">
    <location>
        <begin position="215"/>
        <end position="444"/>
    </location>
</feature>
<name>A0A366IHY3_9FIRM</name>
<comment type="similarity">
    <text evidence="1 5">Belongs to the FliD family.</text>
</comment>
<sequence length="464" mass="50283">MAGINFIGSYSGIDQTSIDKLMEAEKLPLVQLSNKKTNLTAKQNAWKDINTRLNSLNSKLSALTKTDTLNAKSSTSTNENTVSITASKNTSVGDYKIHVERLATSTSVLSGKISLPEGGITKALDISGTFTIKNSDDKSVDITIEAGDSLSKITSKINDASKDTGISATIIDDQLYLTDAKTGNRAITLSEAEGSTVLGKLGLTTEAGKKVEEGTTAKFTINGVSVERNSNEVKDVLQYTTIHLKNTHEEGKHDTVKVSLDTSKLSGAIQDFVDQYNSTMTFIEDKLAAGDPKIPGSGGTLAGDSTLMRLHSSLRNLVTSTIGNENTTIKDISELGVTTIDKFGKLQFDSSKLTEALEKDPQNVANFFNSKDSKGEESGFGVRLNDYINSYITSDKGIIKGKTESLEKTLEDLNDQIDRFNLRMEKKQAQYIKMFTALDVAMMEAESQMSWLVGQIDAMNVSKK</sequence>
<dbReference type="GO" id="GO:0005576">
    <property type="term" value="C:extracellular region"/>
    <property type="evidence" value="ECO:0007669"/>
    <property type="project" value="UniProtKB-SubCell"/>
</dbReference>
<keyword evidence="3 5" id="KW-0175">Coiled coil</keyword>
<dbReference type="GO" id="GO:0009424">
    <property type="term" value="C:bacterial-type flagellum hook"/>
    <property type="evidence" value="ECO:0007669"/>
    <property type="project" value="UniProtKB-UniRule"/>
</dbReference>
<evidence type="ECO:0000256" key="5">
    <source>
        <dbReference type="RuleBase" id="RU362066"/>
    </source>
</evidence>
<organism evidence="8 9">
    <name type="scientific">Alkalibaculum bacchi</name>
    <dbReference type="NCBI Taxonomy" id="645887"/>
    <lineage>
        <taxon>Bacteria</taxon>
        <taxon>Bacillati</taxon>
        <taxon>Bacillota</taxon>
        <taxon>Clostridia</taxon>
        <taxon>Eubacteriales</taxon>
        <taxon>Eubacteriaceae</taxon>
        <taxon>Alkalibaculum</taxon>
    </lineage>
</organism>
<proteinExistence type="inferred from homology"/>
<dbReference type="InterPro" id="IPR003481">
    <property type="entry name" value="FliD_N"/>
</dbReference>
<dbReference type="Pfam" id="PF02465">
    <property type="entry name" value="FliD_N"/>
    <property type="match status" value="1"/>
</dbReference>
<comment type="subcellular location">
    <subcellularLocation>
        <location evidence="5">Secreted</location>
    </subcellularLocation>
    <subcellularLocation>
        <location evidence="5">Bacterial flagellum</location>
    </subcellularLocation>
</comment>
<evidence type="ECO:0000256" key="3">
    <source>
        <dbReference type="ARBA" id="ARBA00023054"/>
    </source>
</evidence>
<evidence type="ECO:0000259" key="7">
    <source>
        <dbReference type="Pfam" id="PF07195"/>
    </source>
</evidence>
<evidence type="ECO:0000259" key="6">
    <source>
        <dbReference type="Pfam" id="PF02465"/>
    </source>
</evidence>
<keyword evidence="8" id="KW-0282">Flagellum</keyword>
<keyword evidence="9" id="KW-1185">Reference proteome</keyword>
<feature type="coiled-coil region" evidence="5">
    <location>
        <begin position="403"/>
        <end position="430"/>
    </location>
</feature>
<evidence type="ECO:0000256" key="1">
    <source>
        <dbReference type="ARBA" id="ARBA00009764"/>
    </source>
</evidence>
<comment type="subunit">
    <text evidence="2 5">Homopentamer.</text>
</comment>
<dbReference type="Pfam" id="PF07195">
    <property type="entry name" value="FliD_C"/>
    <property type="match status" value="1"/>
</dbReference>
<keyword evidence="8" id="KW-0966">Cell projection</keyword>
<dbReference type="Proteomes" id="UP000253490">
    <property type="component" value="Unassembled WGS sequence"/>
</dbReference>
<gene>
    <name evidence="8" type="ORF">DES36_101169</name>
</gene>
<dbReference type="PANTHER" id="PTHR30288:SF0">
    <property type="entry name" value="FLAGELLAR HOOK-ASSOCIATED PROTEIN 2"/>
    <property type="match status" value="1"/>
</dbReference>
<dbReference type="InterPro" id="IPR010810">
    <property type="entry name" value="Flagellin_hook_IN_motif"/>
</dbReference>
<dbReference type="GO" id="GO:0007155">
    <property type="term" value="P:cell adhesion"/>
    <property type="evidence" value="ECO:0007669"/>
    <property type="project" value="InterPro"/>
</dbReference>
<comment type="caution">
    <text evidence="8">The sequence shown here is derived from an EMBL/GenBank/DDBJ whole genome shotgun (WGS) entry which is preliminary data.</text>
</comment>
<evidence type="ECO:0000313" key="8">
    <source>
        <dbReference type="EMBL" id="RBP70114.1"/>
    </source>
</evidence>
<dbReference type="RefSeq" id="WP_113919323.1">
    <property type="nucleotide sequence ID" value="NZ_CALNCS010000100.1"/>
</dbReference>
<evidence type="ECO:0000313" key="9">
    <source>
        <dbReference type="Proteomes" id="UP000253490"/>
    </source>
</evidence>
<protein>
    <recommendedName>
        <fullName evidence="5">Flagellar hook-associated protein 2</fullName>
        <shortName evidence="5">HAP2</shortName>
    </recommendedName>
    <alternativeName>
        <fullName evidence="5">Flagellar cap protein</fullName>
    </alternativeName>
</protein>
<dbReference type="Pfam" id="PF07196">
    <property type="entry name" value="Flagellin_IN"/>
    <property type="match status" value="1"/>
</dbReference>